<evidence type="ECO:0000256" key="1">
    <source>
        <dbReference type="ARBA" id="ARBA00001946"/>
    </source>
</evidence>
<keyword evidence="7 11" id="KW-0547">Nucleotide-binding</keyword>
<accession>A0A1I5P077</accession>
<evidence type="ECO:0000256" key="6">
    <source>
        <dbReference type="ARBA" id="ARBA00022694"/>
    </source>
</evidence>
<evidence type="ECO:0000256" key="12">
    <source>
        <dbReference type="RuleBase" id="RU003783"/>
    </source>
</evidence>
<keyword evidence="8 11" id="KW-0067">ATP-binding</keyword>
<dbReference type="InterPro" id="IPR027417">
    <property type="entry name" value="P-loop_NTPase"/>
</dbReference>
<dbReference type="AlphaFoldDB" id="A0A1I5P077"/>
<gene>
    <name evidence="11" type="primary">miaA</name>
    <name evidence="15" type="ORF">SAMN05216234_1135</name>
</gene>
<keyword evidence="5 11" id="KW-0808">Transferase</keyword>
<evidence type="ECO:0000256" key="3">
    <source>
        <dbReference type="ARBA" id="ARBA00005842"/>
    </source>
</evidence>
<dbReference type="Gene3D" id="3.40.50.300">
    <property type="entry name" value="P-loop containing nucleotide triphosphate hydrolases"/>
    <property type="match status" value="1"/>
</dbReference>
<evidence type="ECO:0000256" key="13">
    <source>
        <dbReference type="RuleBase" id="RU003784"/>
    </source>
</evidence>
<feature type="region of interest" description="Interaction with substrate tRNA" evidence="11">
    <location>
        <begin position="13"/>
        <end position="16"/>
    </location>
</feature>
<reference evidence="15 16" key="1">
    <citation type="submission" date="2016-10" db="EMBL/GenBank/DDBJ databases">
        <authorList>
            <person name="de Groot N.N."/>
        </authorList>
    </citation>
    <scope>NUCLEOTIDE SEQUENCE [LARGE SCALE GENOMIC DNA]</scope>
    <source>
        <strain evidence="15 16">EP1-55-1</strain>
    </source>
</reference>
<comment type="cofactor">
    <cofactor evidence="1 11">
        <name>Mg(2+)</name>
        <dbReference type="ChEBI" id="CHEBI:18420"/>
    </cofactor>
</comment>
<dbReference type="EC" id="2.5.1.75" evidence="11"/>
<dbReference type="PANTHER" id="PTHR11088:SF60">
    <property type="entry name" value="TRNA DIMETHYLALLYLTRANSFERASE"/>
    <property type="match status" value="1"/>
</dbReference>
<dbReference type="PANTHER" id="PTHR11088">
    <property type="entry name" value="TRNA DIMETHYLALLYLTRANSFERASE"/>
    <property type="match status" value="1"/>
</dbReference>
<evidence type="ECO:0000256" key="8">
    <source>
        <dbReference type="ARBA" id="ARBA00022840"/>
    </source>
</evidence>
<dbReference type="HAMAP" id="MF_00185">
    <property type="entry name" value="IPP_trans"/>
    <property type="match status" value="1"/>
</dbReference>
<dbReference type="STRING" id="223786.SAMN05216234_1135"/>
<comment type="similarity">
    <text evidence="3 11 14">Belongs to the IPP transferase family.</text>
</comment>
<evidence type="ECO:0000256" key="4">
    <source>
        <dbReference type="ARBA" id="ARBA00011245"/>
    </source>
</evidence>
<protein>
    <recommendedName>
        <fullName evidence="11">tRNA dimethylallyltransferase</fullName>
        <ecNumber evidence="11">2.5.1.75</ecNumber>
    </recommendedName>
    <alternativeName>
        <fullName evidence="11">Dimethylallyl diphosphate:tRNA dimethylallyltransferase</fullName>
        <shortName evidence="11">DMAPP:tRNA dimethylallyltransferase</shortName>
        <shortName evidence="11">DMATase</shortName>
    </alternativeName>
    <alternativeName>
        <fullName evidence="11">Isopentenyl-diphosphate:tRNA isopentenyltransferase</fullName>
        <shortName evidence="11">IPP transferase</shortName>
        <shortName evidence="11">IPPT</shortName>
        <shortName evidence="11">IPTase</shortName>
    </alternativeName>
</protein>
<dbReference type="InterPro" id="IPR018022">
    <property type="entry name" value="IPT"/>
</dbReference>
<dbReference type="Gene3D" id="1.10.20.140">
    <property type="match status" value="1"/>
</dbReference>
<organism evidence="15 16">
    <name type="scientific">Hydrogenimonas thermophila</name>
    <dbReference type="NCBI Taxonomy" id="223786"/>
    <lineage>
        <taxon>Bacteria</taxon>
        <taxon>Pseudomonadati</taxon>
        <taxon>Campylobacterota</taxon>
        <taxon>Epsilonproteobacteria</taxon>
        <taxon>Campylobacterales</taxon>
        <taxon>Hydrogenimonadaceae</taxon>
        <taxon>Hydrogenimonas</taxon>
    </lineage>
</organism>
<dbReference type="EMBL" id="FOXB01000013">
    <property type="protein sequence ID" value="SFP27445.1"/>
    <property type="molecule type" value="Genomic_DNA"/>
</dbReference>
<evidence type="ECO:0000313" key="15">
    <source>
        <dbReference type="EMBL" id="SFP27445.1"/>
    </source>
</evidence>
<name>A0A1I5P077_9BACT</name>
<evidence type="ECO:0000256" key="10">
    <source>
        <dbReference type="ARBA" id="ARBA00049563"/>
    </source>
</evidence>
<comment type="function">
    <text evidence="2 11 13">Catalyzes the transfer of a dimethylallyl group onto the adenine at position 37 in tRNAs that read codons beginning with uridine, leading to the formation of N6-(dimethylallyl)adenosine (i(6)A).</text>
</comment>
<dbReference type="GO" id="GO:0005524">
    <property type="term" value="F:ATP binding"/>
    <property type="evidence" value="ECO:0007669"/>
    <property type="project" value="UniProtKB-UniRule"/>
</dbReference>
<proteinExistence type="inferred from homology"/>
<evidence type="ECO:0000313" key="16">
    <source>
        <dbReference type="Proteomes" id="UP000199227"/>
    </source>
</evidence>
<evidence type="ECO:0000256" key="11">
    <source>
        <dbReference type="HAMAP-Rule" id="MF_00185"/>
    </source>
</evidence>
<sequence>MARNYNCVILSLDSLALYREIDIASAKPTITERGDILHFGIDVIDVDTPFNVALFIDLYKESVDFCKEQNKNLIIVGGTGFYLKTLIEGISELPKIDEETKKKVEEEMGDLQKAYSFLSKIDEVYAKNLMPTDRYRIEKALTIFYQTGTAPSLYFKNNPPKPVAKDLELFEISIDKEVLNRRIELRTNQMFEMGLVDEIANLEYKYGRNHNPMKAIGVKEILDYFDGKCSLKDAKELISIHTRQLAKRQRTFNRTQFPPHIQGTPEELKSNIAEVLLKN</sequence>
<keyword evidence="9 11" id="KW-0460">Magnesium</keyword>
<feature type="site" description="Interaction with substrate tRNA" evidence="11">
    <location>
        <position position="79"/>
    </location>
</feature>
<comment type="catalytic activity">
    <reaction evidence="10 11 12">
        <text>adenosine(37) in tRNA + dimethylallyl diphosphate = N(6)-dimethylallyladenosine(37) in tRNA + diphosphate</text>
        <dbReference type="Rhea" id="RHEA:26482"/>
        <dbReference type="Rhea" id="RHEA-COMP:10162"/>
        <dbReference type="Rhea" id="RHEA-COMP:10375"/>
        <dbReference type="ChEBI" id="CHEBI:33019"/>
        <dbReference type="ChEBI" id="CHEBI:57623"/>
        <dbReference type="ChEBI" id="CHEBI:74411"/>
        <dbReference type="ChEBI" id="CHEBI:74415"/>
        <dbReference type="EC" id="2.5.1.75"/>
    </reaction>
</comment>
<dbReference type="NCBIfam" id="TIGR00174">
    <property type="entry name" value="miaA"/>
    <property type="match status" value="1"/>
</dbReference>
<dbReference type="Pfam" id="PF01715">
    <property type="entry name" value="IPPT"/>
    <property type="match status" value="1"/>
</dbReference>
<evidence type="ECO:0000256" key="5">
    <source>
        <dbReference type="ARBA" id="ARBA00022679"/>
    </source>
</evidence>
<keyword evidence="16" id="KW-1185">Reference proteome</keyword>
<evidence type="ECO:0000256" key="7">
    <source>
        <dbReference type="ARBA" id="ARBA00022741"/>
    </source>
</evidence>
<evidence type="ECO:0000256" key="14">
    <source>
        <dbReference type="RuleBase" id="RU003785"/>
    </source>
</evidence>
<dbReference type="GO" id="GO:0006400">
    <property type="term" value="P:tRNA modification"/>
    <property type="evidence" value="ECO:0007669"/>
    <property type="project" value="TreeGrafter"/>
</dbReference>
<comment type="subunit">
    <text evidence="4 11">Monomer.</text>
</comment>
<evidence type="ECO:0000256" key="2">
    <source>
        <dbReference type="ARBA" id="ARBA00003213"/>
    </source>
</evidence>
<keyword evidence="6 11" id="KW-0819">tRNA processing</keyword>
<comment type="caution">
    <text evidence="11">Lacks conserved residue(s) required for the propagation of feature annotation.</text>
</comment>
<evidence type="ECO:0000256" key="9">
    <source>
        <dbReference type="ARBA" id="ARBA00022842"/>
    </source>
</evidence>
<dbReference type="GO" id="GO:0052381">
    <property type="term" value="F:tRNA dimethylallyltransferase activity"/>
    <property type="evidence" value="ECO:0007669"/>
    <property type="project" value="UniProtKB-UniRule"/>
</dbReference>
<dbReference type="InterPro" id="IPR039657">
    <property type="entry name" value="Dimethylallyltransferase"/>
</dbReference>
<dbReference type="Proteomes" id="UP000199227">
    <property type="component" value="Unassembled WGS sequence"/>
</dbReference>